<reference evidence="1" key="1">
    <citation type="submission" date="2020-11" db="EMBL/GenBank/DDBJ databases">
        <authorList>
            <consortium name="DOE Joint Genome Institute"/>
            <person name="Ahrendt S."/>
            <person name="Riley R."/>
            <person name="Andreopoulos W."/>
            <person name="LaButti K."/>
            <person name="Pangilinan J."/>
            <person name="Ruiz-duenas F.J."/>
            <person name="Barrasa J.M."/>
            <person name="Sanchez-Garcia M."/>
            <person name="Camarero S."/>
            <person name="Miyauchi S."/>
            <person name="Serrano A."/>
            <person name="Linde D."/>
            <person name="Babiker R."/>
            <person name="Drula E."/>
            <person name="Ayuso-Fernandez I."/>
            <person name="Pacheco R."/>
            <person name="Padilla G."/>
            <person name="Ferreira P."/>
            <person name="Barriuso J."/>
            <person name="Kellner H."/>
            <person name="Castanera R."/>
            <person name="Alfaro M."/>
            <person name="Ramirez L."/>
            <person name="Pisabarro A.G."/>
            <person name="Kuo A."/>
            <person name="Tritt A."/>
            <person name="Lipzen A."/>
            <person name="He G."/>
            <person name="Yan M."/>
            <person name="Ng V."/>
            <person name="Cullen D."/>
            <person name="Martin F."/>
            <person name="Rosso M.-N."/>
            <person name="Henrissat B."/>
            <person name="Hibbett D."/>
            <person name="Martinez A.T."/>
            <person name="Grigoriev I.V."/>
        </authorList>
    </citation>
    <scope>NUCLEOTIDE SEQUENCE</scope>
    <source>
        <strain evidence="1">AH 44721</strain>
    </source>
</reference>
<evidence type="ECO:0000313" key="2">
    <source>
        <dbReference type="Proteomes" id="UP000724874"/>
    </source>
</evidence>
<sequence>MPYSCSFPAFVYSVLVSGRHIMCKHALASILVQKMCTSTNSICQINADDLATVFLRQFSLYDKHVDE</sequence>
<organism evidence="1 2">
    <name type="scientific">Gymnopilus junonius</name>
    <name type="common">Spectacular rustgill mushroom</name>
    <name type="synonym">Gymnopilus spectabilis subsp. junonius</name>
    <dbReference type="NCBI Taxonomy" id="109634"/>
    <lineage>
        <taxon>Eukaryota</taxon>
        <taxon>Fungi</taxon>
        <taxon>Dikarya</taxon>
        <taxon>Basidiomycota</taxon>
        <taxon>Agaricomycotina</taxon>
        <taxon>Agaricomycetes</taxon>
        <taxon>Agaricomycetidae</taxon>
        <taxon>Agaricales</taxon>
        <taxon>Agaricineae</taxon>
        <taxon>Hymenogastraceae</taxon>
        <taxon>Gymnopilus</taxon>
    </lineage>
</organism>
<evidence type="ECO:0008006" key="3">
    <source>
        <dbReference type="Google" id="ProtNLM"/>
    </source>
</evidence>
<gene>
    <name evidence="1" type="ORF">CPB84DRAFT_794498</name>
</gene>
<dbReference type="EMBL" id="JADNYJ010000315">
    <property type="protein sequence ID" value="KAF8871261.1"/>
    <property type="molecule type" value="Genomic_DNA"/>
</dbReference>
<dbReference type="Proteomes" id="UP000724874">
    <property type="component" value="Unassembled WGS sequence"/>
</dbReference>
<dbReference type="AlphaFoldDB" id="A0A9P5TGA3"/>
<protein>
    <recommendedName>
        <fullName evidence="3">SWIM-type domain-containing protein</fullName>
    </recommendedName>
</protein>
<name>A0A9P5TGA3_GYMJU</name>
<accession>A0A9P5TGA3</accession>
<comment type="caution">
    <text evidence="1">The sequence shown here is derived from an EMBL/GenBank/DDBJ whole genome shotgun (WGS) entry which is preliminary data.</text>
</comment>
<proteinExistence type="predicted"/>
<keyword evidence="2" id="KW-1185">Reference proteome</keyword>
<evidence type="ECO:0000313" key="1">
    <source>
        <dbReference type="EMBL" id="KAF8871261.1"/>
    </source>
</evidence>
<dbReference type="OrthoDB" id="337581at2759"/>